<accession>A0ABN8QC78</accession>
<dbReference type="EMBL" id="CALNXK010000119">
    <property type="protein sequence ID" value="CAH3161141.1"/>
    <property type="molecule type" value="Genomic_DNA"/>
</dbReference>
<evidence type="ECO:0000256" key="1">
    <source>
        <dbReference type="ARBA" id="ARBA00001968"/>
    </source>
</evidence>
<dbReference type="InterPro" id="IPR027806">
    <property type="entry name" value="HARBI1_dom"/>
</dbReference>
<gene>
    <name evidence="4" type="ORF">PLOB_00004332</name>
</gene>
<evidence type="ECO:0000313" key="5">
    <source>
        <dbReference type="Proteomes" id="UP001159405"/>
    </source>
</evidence>
<sequence>MSFAHTSQDKTLVLEALIFWLPGYKKFTLKERKIPTKLHLMRNFPRPEFPECAFGILKSRWRILTKQIESGVSSVSDTVVACAVLHNFCINAGDEWEWDDGDDDGGNDNDVNVLRDGDDIRELLKEYIAM</sequence>
<dbReference type="Pfam" id="PF13359">
    <property type="entry name" value="DDE_Tnp_4"/>
    <property type="match status" value="1"/>
</dbReference>
<dbReference type="Proteomes" id="UP001159405">
    <property type="component" value="Unassembled WGS sequence"/>
</dbReference>
<evidence type="ECO:0000259" key="3">
    <source>
        <dbReference type="Pfam" id="PF13359"/>
    </source>
</evidence>
<organism evidence="4 5">
    <name type="scientific">Porites lobata</name>
    <dbReference type="NCBI Taxonomy" id="104759"/>
    <lineage>
        <taxon>Eukaryota</taxon>
        <taxon>Metazoa</taxon>
        <taxon>Cnidaria</taxon>
        <taxon>Anthozoa</taxon>
        <taxon>Hexacorallia</taxon>
        <taxon>Scleractinia</taxon>
        <taxon>Fungiina</taxon>
        <taxon>Poritidae</taxon>
        <taxon>Porites</taxon>
    </lineage>
</organism>
<evidence type="ECO:0000313" key="4">
    <source>
        <dbReference type="EMBL" id="CAH3161141.1"/>
    </source>
</evidence>
<keyword evidence="5" id="KW-1185">Reference proteome</keyword>
<protein>
    <recommendedName>
        <fullName evidence="3">DDE Tnp4 domain-containing protein</fullName>
    </recommendedName>
</protein>
<comment type="caution">
    <text evidence="4">The sequence shown here is derived from an EMBL/GenBank/DDBJ whole genome shotgun (WGS) entry which is preliminary data.</text>
</comment>
<keyword evidence="2" id="KW-0479">Metal-binding</keyword>
<evidence type="ECO:0000256" key="2">
    <source>
        <dbReference type="ARBA" id="ARBA00022723"/>
    </source>
</evidence>
<reference evidence="4 5" key="1">
    <citation type="submission" date="2022-05" db="EMBL/GenBank/DDBJ databases">
        <authorList>
            <consortium name="Genoscope - CEA"/>
            <person name="William W."/>
        </authorList>
    </citation>
    <scope>NUCLEOTIDE SEQUENCE [LARGE SCALE GENOMIC DNA]</scope>
</reference>
<feature type="domain" description="DDE Tnp4" evidence="3">
    <location>
        <begin position="51"/>
        <end position="87"/>
    </location>
</feature>
<proteinExistence type="predicted"/>
<comment type="cofactor">
    <cofactor evidence="1">
        <name>a divalent metal cation</name>
        <dbReference type="ChEBI" id="CHEBI:60240"/>
    </cofactor>
</comment>
<name>A0ABN8QC78_9CNID</name>